<proteinExistence type="inferred from homology"/>
<dbReference type="PANTHER" id="PTHR13420:SF7">
    <property type="entry name" value="UPF0235 PROTEIN C15ORF40"/>
    <property type="match status" value="1"/>
</dbReference>
<dbReference type="InterPro" id="IPR003746">
    <property type="entry name" value="DUF167"/>
</dbReference>
<dbReference type="GO" id="GO:0005737">
    <property type="term" value="C:cytoplasm"/>
    <property type="evidence" value="ECO:0007669"/>
    <property type="project" value="TreeGrafter"/>
</dbReference>
<comment type="caution">
    <text evidence="3">The sequence shown here is derived from an EMBL/GenBank/DDBJ whole genome shotgun (WGS) entry which is preliminary data.</text>
</comment>
<evidence type="ECO:0000313" key="3">
    <source>
        <dbReference type="EMBL" id="RSN73028.1"/>
    </source>
</evidence>
<accession>A0A3R9R208</accession>
<dbReference type="SMART" id="SM01152">
    <property type="entry name" value="DUF167"/>
    <property type="match status" value="1"/>
</dbReference>
<dbReference type="SUPFAM" id="SSF69786">
    <property type="entry name" value="YggU-like"/>
    <property type="match status" value="1"/>
</dbReference>
<name>A0A3R9R208_9CREN</name>
<dbReference type="AlphaFoldDB" id="A0A3R9R208"/>
<keyword evidence="4" id="KW-1185">Reference proteome</keyword>
<evidence type="ECO:0000313" key="4">
    <source>
        <dbReference type="Proteomes" id="UP000277582"/>
    </source>
</evidence>
<dbReference type="OrthoDB" id="53248at2157"/>
<dbReference type="InterPro" id="IPR036591">
    <property type="entry name" value="YggU-like_sf"/>
</dbReference>
<dbReference type="PANTHER" id="PTHR13420">
    <property type="entry name" value="UPF0235 PROTEIN C15ORF40"/>
    <property type="match status" value="1"/>
</dbReference>
<evidence type="ECO:0000256" key="1">
    <source>
        <dbReference type="ARBA" id="ARBA00010364"/>
    </source>
</evidence>
<dbReference type="HAMAP" id="MF_00634">
    <property type="entry name" value="UPF0235"/>
    <property type="match status" value="1"/>
</dbReference>
<gene>
    <name evidence="3" type="ORF">D6D85_11665</name>
</gene>
<dbReference type="Gene3D" id="3.30.1200.10">
    <property type="entry name" value="YggU-like"/>
    <property type="match status" value="1"/>
</dbReference>
<protein>
    <recommendedName>
        <fullName evidence="2">UPF0235 protein D6D85_11665</fullName>
    </recommendedName>
</protein>
<dbReference type="NCBIfam" id="TIGR00251">
    <property type="entry name" value="DUF167 family protein"/>
    <property type="match status" value="1"/>
</dbReference>
<dbReference type="EMBL" id="RCOS01000130">
    <property type="protein sequence ID" value="RSN73028.1"/>
    <property type="molecule type" value="Genomic_DNA"/>
</dbReference>
<sequence length="83" mass="9421">MVELTLLEGSEMRVSILVIPNARKNEVVEEGDHLKVYVTAPPVHGRANEAVIEVLAEFFGIKKNKIRIIRGERSREKVVEIQK</sequence>
<evidence type="ECO:0000256" key="2">
    <source>
        <dbReference type="HAMAP-Rule" id="MF_00634"/>
    </source>
</evidence>
<dbReference type="RefSeq" id="WP_125672136.1">
    <property type="nucleotide sequence ID" value="NZ_RCOS01000130.1"/>
</dbReference>
<organism evidence="3 4">
    <name type="scientific">Candidatus Methanodesulfokora washburnensis</name>
    <dbReference type="NCBI Taxonomy" id="2478471"/>
    <lineage>
        <taxon>Archaea</taxon>
        <taxon>Thermoproteota</taxon>
        <taxon>Candidatus Korarchaeia</taxon>
        <taxon>Candidatus Korarchaeia incertae sedis</taxon>
        <taxon>Candidatus Methanodesulfokora</taxon>
    </lineage>
</organism>
<dbReference type="Pfam" id="PF02594">
    <property type="entry name" value="DUF167"/>
    <property type="match status" value="1"/>
</dbReference>
<reference evidence="3 4" key="1">
    <citation type="submission" date="2018-10" db="EMBL/GenBank/DDBJ databases">
        <title>Co-occurring genomic capacity for anaerobic methane metabolism and dissimilatory sulfite reduction discovered in the Korarchaeota.</title>
        <authorList>
            <person name="Mckay L.J."/>
            <person name="Dlakic M."/>
            <person name="Fields M.W."/>
            <person name="Delmont T.O."/>
            <person name="Eren A.M."/>
            <person name="Jay Z.J."/>
            <person name="Klingelsmith K.B."/>
            <person name="Rusch D.B."/>
            <person name="Inskeep W.P."/>
        </authorList>
    </citation>
    <scope>NUCLEOTIDE SEQUENCE [LARGE SCALE GENOMIC DNA]</scope>
    <source>
        <strain evidence="3 4">MDKW</strain>
    </source>
</reference>
<dbReference type="Proteomes" id="UP000277582">
    <property type="component" value="Unassembled WGS sequence"/>
</dbReference>
<comment type="similarity">
    <text evidence="1 2">Belongs to the UPF0235 family.</text>
</comment>